<name>D7DY00_NOSA0</name>
<dbReference type="OrthoDB" id="573902at2"/>
<dbReference type="STRING" id="551115.Aazo_2387"/>
<dbReference type="AlphaFoldDB" id="D7DY00"/>
<dbReference type="Proteomes" id="UP000001511">
    <property type="component" value="Chromosome"/>
</dbReference>
<dbReference type="HOGENOM" id="CLU_1480626_0_0_3"/>
<gene>
    <name evidence="1" type="ordered locus">Aazo_2387</name>
</gene>
<keyword evidence="2" id="KW-1185">Reference proteome</keyword>
<protein>
    <recommendedName>
        <fullName evidence="3">CRISPR type III-B/RAMP module-associated protein Cmr5</fullName>
    </recommendedName>
</protein>
<sequence>MRDNLDSFSRQQLEFRIQKAMGEQIDDIIDRINTIAEKFSIGNEDKKSPFRNVLSNAVSPSASIASIKLFIQCQIGKSGASPIWSKRIGNELFATALVLQIEQLIEDANTIVKYIRKSIPKNNPLNNYVDNANNQKELTKEIHLKLVQLYLGYLARKHTALVGEGKFK</sequence>
<dbReference type="EMBL" id="CP002059">
    <property type="protein sequence ID" value="ADI64328.1"/>
    <property type="molecule type" value="Genomic_DNA"/>
</dbReference>
<evidence type="ECO:0008006" key="3">
    <source>
        <dbReference type="Google" id="ProtNLM"/>
    </source>
</evidence>
<dbReference type="eggNOG" id="ENOG5032JWB">
    <property type="taxonomic scope" value="Bacteria"/>
</dbReference>
<proteinExistence type="predicted"/>
<evidence type="ECO:0000313" key="1">
    <source>
        <dbReference type="EMBL" id="ADI64328.1"/>
    </source>
</evidence>
<reference evidence="1 2" key="1">
    <citation type="journal article" date="2010" name="PLoS ONE">
        <title>Genome erosion in a nitrogen-fixing vertically transmitted endosymbiotic multicellular cyanobacterium.</title>
        <authorList>
            <person name="Ran L."/>
            <person name="Larsson J."/>
            <person name="Vigil-Stenman T."/>
            <person name="Nylander J.A."/>
            <person name="Ininbergs K."/>
            <person name="Zheng W.W."/>
            <person name="Lapidus A."/>
            <person name="Lowry S."/>
            <person name="Haselkorn R."/>
            <person name="Bergman B."/>
        </authorList>
    </citation>
    <scope>NUCLEOTIDE SEQUENCE [LARGE SCALE GENOMIC DNA]</scope>
    <source>
        <strain evidence="1 2">0708</strain>
    </source>
</reference>
<dbReference type="RefSeq" id="WP_013191345.1">
    <property type="nucleotide sequence ID" value="NC_014248.1"/>
</dbReference>
<evidence type="ECO:0000313" key="2">
    <source>
        <dbReference type="Proteomes" id="UP000001511"/>
    </source>
</evidence>
<dbReference type="KEGG" id="naz:Aazo_2387"/>
<organism evidence="1 2">
    <name type="scientific">Nostoc azollae (strain 0708)</name>
    <name type="common">Anabaena azollae (strain 0708)</name>
    <dbReference type="NCBI Taxonomy" id="551115"/>
    <lineage>
        <taxon>Bacteria</taxon>
        <taxon>Bacillati</taxon>
        <taxon>Cyanobacteriota</taxon>
        <taxon>Cyanophyceae</taxon>
        <taxon>Nostocales</taxon>
        <taxon>Nostocaceae</taxon>
        <taxon>Trichormus</taxon>
    </lineage>
</organism>
<accession>D7DY00</accession>